<sequence length="225" mass="25922">MRDTDSADFKYMQKKYCDAMTKAFDGILVKCMVYQLSYGSVEVVSSLDFLWKKLKDVVEDTASEKIYAYIQTTIESSNVDFLHDSSVSTEETPDTVKYNVNLHLKRMSWENDLYYPHSSTYENRARDYCEAMKETFSDTMNGCEVLHFWPHFYSSPDPFLLTEGELSFNTANMKEKAKANGQSVDRGNLGRIVQNELKKAANKTAFFKDNDLDVENISVELEKTD</sequence>
<gene>
    <name evidence="1" type="ORF">NP493_1989g00012</name>
</gene>
<reference evidence="1" key="1">
    <citation type="journal article" date="2023" name="Mol. Biol. Evol.">
        <title>Third-Generation Sequencing Reveals the Adaptive Role of the Epigenome in Three Deep-Sea Polychaetes.</title>
        <authorList>
            <person name="Perez M."/>
            <person name="Aroh O."/>
            <person name="Sun Y."/>
            <person name="Lan Y."/>
            <person name="Juniper S.K."/>
            <person name="Young C.R."/>
            <person name="Angers B."/>
            <person name="Qian P.Y."/>
        </authorList>
    </citation>
    <scope>NUCLEOTIDE SEQUENCE</scope>
    <source>
        <strain evidence="1">R07B-5</strain>
    </source>
</reference>
<accession>A0AAD9JNZ6</accession>
<keyword evidence="2" id="KW-1185">Reference proteome</keyword>
<dbReference type="AlphaFoldDB" id="A0AAD9JNZ6"/>
<dbReference type="EMBL" id="JAODUO010001985">
    <property type="protein sequence ID" value="KAK2156246.1"/>
    <property type="molecule type" value="Genomic_DNA"/>
</dbReference>
<comment type="caution">
    <text evidence="1">The sequence shown here is derived from an EMBL/GenBank/DDBJ whole genome shotgun (WGS) entry which is preliminary data.</text>
</comment>
<dbReference type="Proteomes" id="UP001209878">
    <property type="component" value="Unassembled WGS sequence"/>
</dbReference>
<proteinExistence type="predicted"/>
<evidence type="ECO:0000313" key="1">
    <source>
        <dbReference type="EMBL" id="KAK2156246.1"/>
    </source>
</evidence>
<name>A0AAD9JNZ6_RIDPI</name>
<evidence type="ECO:0000313" key="2">
    <source>
        <dbReference type="Proteomes" id="UP001209878"/>
    </source>
</evidence>
<organism evidence="1 2">
    <name type="scientific">Ridgeia piscesae</name>
    <name type="common">Tubeworm</name>
    <dbReference type="NCBI Taxonomy" id="27915"/>
    <lineage>
        <taxon>Eukaryota</taxon>
        <taxon>Metazoa</taxon>
        <taxon>Spiralia</taxon>
        <taxon>Lophotrochozoa</taxon>
        <taxon>Annelida</taxon>
        <taxon>Polychaeta</taxon>
        <taxon>Sedentaria</taxon>
        <taxon>Canalipalpata</taxon>
        <taxon>Sabellida</taxon>
        <taxon>Siboglinidae</taxon>
        <taxon>Ridgeia</taxon>
    </lineage>
</organism>
<dbReference type="InterPro" id="IPR036364">
    <property type="entry name" value="SEA_dom_sf"/>
</dbReference>
<dbReference type="SUPFAM" id="SSF82671">
    <property type="entry name" value="SEA domain"/>
    <property type="match status" value="1"/>
</dbReference>
<protein>
    <submittedName>
        <fullName evidence="1">Uncharacterized protein</fullName>
    </submittedName>
</protein>